<dbReference type="InterPro" id="IPR051448">
    <property type="entry name" value="CdaR-like_regulators"/>
</dbReference>
<organism evidence="5 6">
    <name type="scientific">Nocardia acididurans</name>
    <dbReference type="NCBI Taxonomy" id="2802282"/>
    <lineage>
        <taxon>Bacteria</taxon>
        <taxon>Bacillati</taxon>
        <taxon>Actinomycetota</taxon>
        <taxon>Actinomycetes</taxon>
        <taxon>Mycobacteriales</taxon>
        <taxon>Nocardiaceae</taxon>
        <taxon>Nocardia</taxon>
    </lineage>
</organism>
<evidence type="ECO:0000313" key="6">
    <source>
        <dbReference type="Proteomes" id="UP000602198"/>
    </source>
</evidence>
<name>A0ABS1M4D3_9NOCA</name>
<protein>
    <submittedName>
        <fullName evidence="5">Helix-turn-helix domain-containing protein</fullName>
    </submittedName>
</protein>
<sequence>MNVEPPPPDGFAARACRMLLDRLDDLVRRVSAEIQRAEPAYGVGGIVGLAELRKANRDNLVALLEYLAAGGDPGTDAPYATGRRRAEGGIPLPAVLRAYRIGSAVVWEELVGLARTPEEQHELLILATRVWKLVDDYSQALTIGYQEAVAEHSRRDARAQDAALDALLSGRADGTRLWDCARALRLPPQGSYAVVAAAAGATAEEAIPGIAEALAVLGVRSAWRVQLDQHVGLVALTERFTVERLCDILAERTVGRVGISAPFGALTETPAALRQAESTCAAADPDSRQVLHYNEALIPVLLATAPDIAAALTATVLGPILALPEHDRITLLDTARGWFAHGGEVAAVAESLFCHRNTVRFRINRIAELTGRRLSSPAEAVELYLALRAYRVSAPPAGPGVQE</sequence>
<feature type="domain" description="CdaR GGDEF-like" evidence="4">
    <location>
        <begin position="170"/>
        <end position="280"/>
    </location>
</feature>
<dbReference type="Pfam" id="PF14361">
    <property type="entry name" value="RsbRD_N"/>
    <property type="match status" value="1"/>
</dbReference>
<evidence type="ECO:0000259" key="2">
    <source>
        <dbReference type="Pfam" id="PF13556"/>
    </source>
</evidence>
<dbReference type="RefSeq" id="WP_201947410.1">
    <property type="nucleotide sequence ID" value="NZ_JAERRJ010000005.1"/>
</dbReference>
<dbReference type="Gene3D" id="1.10.10.2840">
    <property type="entry name" value="PucR C-terminal helix-turn-helix domain"/>
    <property type="match status" value="1"/>
</dbReference>
<comment type="similarity">
    <text evidence="1">Belongs to the CdaR family.</text>
</comment>
<dbReference type="PANTHER" id="PTHR33744">
    <property type="entry name" value="CARBOHYDRATE DIACID REGULATOR"/>
    <property type="match status" value="1"/>
</dbReference>
<evidence type="ECO:0000313" key="5">
    <source>
        <dbReference type="EMBL" id="MBL1075391.1"/>
    </source>
</evidence>
<accession>A0ABS1M4D3</accession>
<feature type="domain" description="RsbT co-antagonist protein RsbRD N-terminal" evidence="3">
    <location>
        <begin position="24"/>
        <end position="159"/>
    </location>
</feature>
<gene>
    <name evidence="5" type="ORF">JK358_13400</name>
</gene>
<evidence type="ECO:0000259" key="3">
    <source>
        <dbReference type="Pfam" id="PF14361"/>
    </source>
</evidence>
<reference evidence="5 6" key="1">
    <citation type="submission" date="2021-01" db="EMBL/GenBank/DDBJ databases">
        <title>WGS of actinomycetes isolated from Thailand.</title>
        <authorList>
            <person name="Thawai C."/>
        </authorList>
    </citation>
    <scope>NUCLEOTIDE SEQUENCE [LARGE SCALE GENOMIC DNA]</scope>
    <source>
        <strain evidence="5 6">LPG 2</strain>
    </source>
</reference>
<evidence type="ECO:0000256" key="1">
    <source>
        <dbReference type="ARBA" id="ARBA00006754"/>
    </source>
</evidence>
<feature type="domain" description="PucR C-terminal helix-turn-helix" evidence="2">
    <location>
        <begin position="331"/>
        <end position="389"/>
    </location>
</feature>
<dbReference type="InterPro" id="IPR025736">
    <property type="entry name" value="PucR_C-HTH_dom"/>
</dbReference>
<dbReference type="PANTHER" id="PTHR33744:SF1">
    <property type="entry name" value="DNA-BINDING TRANSCRIPTIONAL ACTIVATOR ADER"/>
    <property type="match status" value="1"/>
</dbReference>
<keyword evidence="6" id="KW-1185">Reference proteome</keyword>
<evidence type="ECO:0000259" key="4">
    <source>
        <dbReference type="Pfam" id="PF17853"/>
    </source>
</evidence>
<dbReference type="InterPro" id="IPR041522">
    <property type="entry name" value="CdaR_GGDEF"/>
</dbReference>
<proteinExistence type="inferred from homology"/>
<dbReference type="Pfam" id="PF17853">
    <property type="entry name" value="GGDEF_2"/>
    <property type="match status" value="1"/>
</dbReference>
<dbReference type="EMBL" id="JAERRJ010000005">
    <property type="protein sequence ID" value="MBL1075391.1"/>
    <property type="molecule type" value="Genomic_DNA"/>
</dbReference>
<comment type="caution">
    <text evidence="5">The sequence shown here is derived from an EMBL/GenBank/DDBJ whole genome shotgun (WGS) entry which is preliminary data.</text>
</comment>
<dbReference type="Pfam" id="PF13556">
    <property type="entry name" value="HTH_30"/>
    <property type="match status" value="1"/>
</dbReference>
<dbReference type="Proteomes" id="UP000602198">
    <property type="component" value="Unassembled WGS sequence"/>
</dbReference>
<dbReference type="InterPro" id="IPR042070">
    <property type="entry name" value="PucR_C-HTH_sf"/>
</dbReference>
<dbReference type="InterPro" id="IPR025751">
    <property type="entry name" value="RsbRD_N_dom"/>
</dbReference>